<organism evidence="3 4">
    <name type="scientific">Marchantia polymorpha subsp. ruderalis</name>
    <dbReference type="NCBI Taxonomy" id="1480154"/>
    <lineage>
        <taxon>Eukaryota</taxon>
        <taxon>Viridiplantae</taxon>
        <taxon>Streptophyta</taxon>
        <taxon>Embryophyta</taxon>
        <taxon>Marchantiophyta</taxon>
        <taxon>Marchantiopsida</taxon>
        <taxon>Marchantiidae</taxon>
        <taxon>Marchantiales</taxon>
        <taxon>Marchantiaceae</taxon>
        <taxon>Marchantia</taxon>
    </lineage>
</organism>
<evidence type="ECO:0000256" key="1">
    <source>
        <dbReference type="SAM" id="Coils"/>
    </source>
</evidence>
<proteinExistence type="predicted"/>
<feature type="compositionally biased region" description="Acidic residues" evidence="2">
    <location>
        <begin position="28"/>
        <end position="39"/>
    </location>
</feature>
<dbReference type="Proteomes" id="UP000077202">
    <property type="component" value="Unassembled WGS sequence"/>
</dbReference>
<protein>
    <submittedName>
        <fullName evidence="3">Uncharacterized protein</fullName>
    </submittedName>
</protein>
<comment type="caution">
    <text evidence="3">The sequence shown here is derived from an EMBL/GenBank/DDBJ whole genome shotgun (WGS) entry which is preliminary data.</text>
</comment>
<dbReference type="AlphaFoldDB" id="A0A176VBI8"/>
<feature type="coiled-coil region" evidence="1">
    <location>
        <begin position="94"/>
        <end position="121"/>
    </location>
</feature>
<accession>A0A176VBI8</accession>
<keyword evidence="4" id="KW-1185">Reference proteome</keyword>
<keyword evidence="1" id="KW-0175">Coiled coil</keyword>
<dbReference type="EMBL" id="LVLJ01004086">
    <property type="protein sequence ID" value="OAE18268.1"/>
    <property type="molecule type" value="Genomic_DNA"/>
</dbReference>
<name>A0A176VBI8_MARPO</name>
<evidence type="ECO:0000313" key="4">
    <source>
        <dbReference type="Proteomes" id="UP000077202"/>
    </source>
</evidence>
<gene>
    <name evidence="3" type="ORF">AXG93_723s1200</name>
</gene>
<reference evidence="3" key="1">
    <citation type="submission" date="2016-03" db="EMBL/GenBank/DDBJ databases">
        <title>Mechanisms controlling the formation of the plant cell surface in tip-growing cells are functionally conserved among land plants.</title>
        <authorList>
            <person name="Honkanen S."/>
            <person name="Jones V.A."/>
            <person name="Morieri G."/>
            <person name="Champion C."/>
            <person name="Hetherington A.J."/>
            <person name="Kelly S."/>
            <person name="Saint-Marcoux D."/>
            <person name="Proust H."/>
            <person name="Prescott H."/>
            <person name="Dolan L."/>
        </authorList>
    </citation>
    <scope>NUCLEOTIDE SEQUENCE [LARGE SCALE GENOMIC DNA]</scope>
    <source>
        <tissue evidence="3">Whole gametophyte</tissue>
    </source>
</reference>
<feature type="region of interest" description="Disordered" evidence="2">
    <location>
        <begin position="1"/>
        <end position="65"/>
    </location>
</feature>
<evidence type="ECO:0000313" key="3">
    <source>
        <dbReference type="EMBL" id="OAE18268.1"/>
    </source>
</evidence>
<sequence>MEVRDAGTKNEWSLEWGPLDVPMNGLLEEGEEREDETETEPSGQCLCPSKQPPAPSAEDLQPSGKTKAKVAAAAKVAETVASLTSKCATVTATLMKRDEQLQMKELECAELQRKLAAEEYLHTKKELECKALRIDITNAQKLTVEICKKLKLSRKRF</sequence>
<evidence type="ECO:0000256" key="2">
    <source>
        <dbReference type="SAM" id="MobiDB-lite"/>
    </source>
</evidence>